<keyword evidence="3" id="KW-1185">Reference proteome</keyword>
<evidence type="ECO:0000256" key="1">
    <source>
        <dbReference type="SAM" id="MobiDB-lite"/>
    </source>
</evidence>
<dbReference type="Gene3D" id="3.90.550.60">
    <property type="match status" value="1"/>
</dbReference>
<keyword evidence="2" id="KW-0808">Transferase</keyword>
<comment type="caution">
    <text evidence="2">The sequence shown here is derived from an EMBL/GenBank/DDBJ whole genome shotgun (WGS) entry which is preliminary data.</text>
</comment>
<protein>
    <submittedName>
        <fullName evidence="2">Putative glycosyltransferase</fullName>
    </submittedName>
</protein>
<dbReference type="HOGENOM" id="CLU_019973_1_1_5"/>
<dbReference type="GO" id="GO:0016740">
    <property type="term" value="F:transferase activity"/>
    <property type="evidence" value="ECO:0007669"/>
    <property type="project" value="UniProtKB-KW"/>
</dbReference>
<dbReference type="SUPFAM" id="SSF53448">
    <property type="entry name" value="Nucleotide-diphospho-sugar transferases"/>
    <property type="match status" value="1"/>
</dbReference>
<accession>Q2C9U8</accession>
<dbReference type="eggNOG" id="COG1216">
    <property type="taxonomic scope" value="Bacteria"/>
</dbReference>
<evidence type="ECO:0000313" key="2">
    <source>
        <dbReference type="EMBL" id="EAR49450.1"/>
    </source>
</evidence>
<reference evidence="2 3" key="1">
    <citation type="journal article" date="2010" name="J. Bacteriol.">
        <title>Genome sequences of Oceanicola granulosus HTCC2516(T) and Oceanicola batsensis HTCC2597(TDelta).</title>
        <authorList>
            <person name="Thrash J.C."/>
            <person name="Cho J.C."/>
            <person name="Vergin K.L."/>
            <person name="Giovannoni S.J."/>
        </authorList>
    </citation>
    <scope>NUCLEOTIDE SEQUENCE [LARGE SCALE GENOMIC DNA]</scope>
    <source>
        <strain evidence="3">ATCC BAA-861 / DSM 15982 / KCTC 12143 / HTCC2516</strain>
    </source>
</reference>
<evidence type="ECO:0000313" key="3">
    <source>
        <dbReference type="Proteomes" id="UP000003635"/>
    </source>
</evidence>
<dbReference type="Proteomes" id="UP000003635">
    <property type="component" value="Unassembled WGS sequence"/>
</dbReference>
<dbReference type="STRING" id="314256.OG2516_18850"/>
<dbReference type="InterPro" id="IPR029044">
    <property type="entry name" value="Nucleotide-diphossugar_trans"/>
</dbReference>
<organism evidence="2 3">
    <name type="scientific">Oceanicola granulosus (strain ATCC BAA-861 / DSM 15982 / KCTC 12143 / HTCC2516)</name>
    <dbReference type="NCBI Taxonomy" id="314256"/>
    <lineage>
        <taxon>Bacteria</taxon>
        <taxon>Pseudomonadati</taxon>
        <taxon>Pseudomonadota</taxon>
        <taxon>Alphaproteobacteria</taxon>
        <taxon>Rhodobacterales</taxon>
        <taxon>Roseobacteraceae</taxon>
        <taxon>Oceanicola</taxon>
    </lineage>
</organism>
<feature type="region of interest" description="Disordered" evidence="1">
    <location>
        <begin position="587"/>
        <end position="608"/>
    </location>
</feature>
<gene>
    <name evidence="2" type="ORF">OG2516_18850</name>
</gene>
<dbReference type="RefSeq" id="WP_007257308.1">
    <property type="nucleotide sequence ID" value="NZ_CH724112.1"/>
</dbReference>
<name>Q2C9U8_OCEGH</name>
<sequence length="608" mass="67005">MAELTPIQSLMRPEEGLCTEAGLYVRRRGAARFAGPDLRLGPGGGVRFDTYANLFALGRWRRCCGLASLRLRIGGSGRVTLALEVARPGGRPARVRREEVDLPVELDLADLLADEPDDRRLLILDLAAETAATITAVDWLTADAPRRDPRLTLAITTFRREAAVARSVARFTGFLAAHPAYAGRLHLVVVDNGGTAEIPASETVTPVTNRNFGGAGGFARGLIEARGRGASHCLFMDDDAAVHMDSIARTWTFLAYVRDPATAVSGAMITADRPTRLWENGATFHGGCHPIAHDTDLTDWDELAEMEHAAAGPAPAHFYGGWWFFAFPIAPVRHLPFPFFVRGDDVSFSLVHDFTHVTLNGVASFQDGFTGKESPLTWYLDLRSHLAHHLSLPGLDIPRWKLLRLPAWFYARNLLRMHYETLAAINLAVEDVLAGPDHFAATADLAGRRADLAALRRAEAFAPAAGPRRPDEIRLPPGHRSLRLLLKLTFNGHLVPFFSRFGNRITLDATQRGRIRKVWGASELTVRDGARAYTVRHSKRAAFREGWRLTRLLVRLAWRRDALRRDWQAGYPRLTDDAFWTGALGLPKLPGPDAEPKGQDAAPSPDTA</sequence>
<dbReference type="EMBL" id="AAOT01000069">
    <property type="protein sequence ID" value="EAR49450.1"/>
    <property type="molecule type" value="Genomic_DNA"/>
</dbReference>
<dbReference type="AlphaFoldDB" id="Q2C9U8"/>
<dbReference type="OrthoDB" id="5148555at2"/>
<proteinExistence type="predicted"/>